<evidence type="ECO:0000256" key="1">
    <source>
        <dbReference type="ARBA" id="ARBA00022801"/>
    </source>
</evidence>
<feature type="domain" description="Dienelactone hydrolase" evidence="2">
    <location>
        <begin position="66"/>
        <end position="288"/>
    </location>
</feature>
<dbReference type="GO" id="GO:0052689">
    <property type="term" value="F:carboxylic ester hydrolase activity"/>
    <property type="evidence" value="ECO:0007669"/>
    <property type="project" value="UniProtKB-ARBA"/>
</dbReference>
<evidence type="ECO:0000259" key="2">
    <source>
        <dbReference type="Pfam" id="PF01738"/>
    </source>
</evidence>
<protein>
    <submittedName>
        <fullName evidence="3">Carboxymethylenebutenolidase</fullName>
    </submittedName>
</protein>
<dbReference type="InterPro" id="IPR050261">
    <property type="entry name" value="FrsA_esterase"/>
</dbReference>
<dbReference type="EMBL" id="VBOT01000194">
    <property type="protein sequence ID" value="TMQ47225.1"/>
    <property type="molecule type" value="Genomic_DNA"/>
</dbReference>
<reference evidence="3 4" key="1">
    <citation type="journal article" date="2019" name="Nat. Microbiol.">
        <title>Mediterranean grassland soil C-N compound turnover is dependent on rainfall and depth, and is mediated by genomically divergent microorganisms.</title>
        <authorList>
            <person name="Diamond S."/>
            <person name="Andeer P.F."/>
            <person name="Li Z."/>
            <person name="Crits-Christoph A."/>
            <person name="Burstein D."/>
            <person name="Anantharaman K."/>
            <person name="Lane K.R."/>
            <person name="Thomas B.C."/>
            <person name="Pan C."/>
            <person name="Northen T.R."/>
            <person name="Banfield J.F."/>
        </authorList>
    </citation>
    <scope>NUCLEOTIDE SEQUENCE [LARGE SCALE GENOMIC DNA]</scope>
    <source>
        <strain evidence="3">WS_3</strain>
    </source>
</reference>
<organism evidence="3 4">
    <name type="scientific">Eiseniibacteriota bacterium</name>
    <dbReference type="NCBI Taxonomy" id="2212470"/>
    <lineage>
        <taxon>Bacteria</taxon>
        <taxon>Candidatus Eiseniibacteriota</taxon>
    </lineage>
</organism>
<evidence type="ECO:0000313" key="4">
    <source>
        <dbReference type="Proteomes" id="UP000320184"/>
    </source>
</evidence>
<sequence length="299" mass="31943">MASPRSVMVLALTVLVSWGLVLHAAAKPVTTMAHGPKGDVEFQTLTLSASDFWGGVKSGQPATISGELFLPKGDGRVPAVVLSHGGGGVGAAEDTWARELRSQGAAVFLVDSFRGRRIRSFPPETELSRAGQVYDVYRALALLATHPRVDPARIALMGGSRGGGLSMLAAMTRSLTAQAPENLEFCAYLAIYPTIRATVDYGTLASRPIRLFTGTADEATSITTVRDFAERQRTAGANVKLFEYEGAHHAFDNPQFRTPIVANVSGVMFTVAYHPQAHAKLKKDMRGTLAEVFAAQSAR</sequence>
<accession>A0A538S779</accession>
<name>A0A538S779_UNCEI</name>
<dbReference type="Gene3D" id="3.40.50.1820">
    <property type="entry name" value="alpha/beta hydrolase"/>
    <property type="match status" value="1"/>
</dbReference>
<dbReference type="PANTHER" id="PTHR22946:SF9">
    <property type="entry name" value="POLYKETIDE TRANSFERASE AF380"/>
    <property type="match status" value="1"/>
</dbReference>
<dbReference type="InterPro" id="IPR002925">
    <property type="entry name" value="Dienelactn_hydro"/>
</dbReference>
<comment type="caution">
    <text evidence="3">The sequence shown here is derived from an EMBL/GenBank/DDBJ whole genome shotgun (WGS) entry which is preliminary data.</text>
</comment>
<dbReference type="Pfam" id="PF01738">
    <property type="entry name" value="DLH"/>
    <property type="match status" value="1"/>
</dbReference>
<evidence type="ECO:0000313" key="3">
    <source>
        <dbReference type="EMBL" id="TMQ47225.1"/>
    </source>
</evidence>
<dbReference type="InterPro" id="IPR029058">
    <property type="entry name" value="AB_hydrolase_fold"/>
</dbReference>
<keyword evidence="1" id="KW-0378">Hydrolase</keyword>
<dbReference type="AlphaFoldDB" id="A0A538S779"/>
<dbReference type="Proteomes" id="UP000320184">
    <property type="component" value="Unassembled WGS sequence"/>
</dbReference>
<dbReference type="SUPFAM" id="SSF53474">
    <property type="entry name" value="alpha/beta-Hydrolases"/>
    <property type="match status" value="1"/>
</dbReference>
<proteinExistence type="predicted"/>
<gene>
    <name evidence="3" type="ORF">E6K73_13985</name>
</gene>
<dbReference type="PANTHER" id="PTHR22946">
    <property type="entry name" value="DIENELACTONE HYDROLASE DOMAIN-CONTAINING PROTEIN-RELATED"/>
    <property type="match status" value="1"/>
</dbReference>